<evidence type="ECO:0000259" key="10">
    <source>
        <dbReference type="PROSITE" id="PS50975"/>
    </source>
</evidence>
<evidence type="ECO:0000313" key="11">
    <source>
        <dbReference type="EMBL" id="CAB4347013.1"/>
    </source>
</evidence>
<accession>A0A6J7RVZ5</accession>
<dbReference type="InterPro" id="IPR020561">
    <property type="entry name" value="PRibGlycinamid_synth_ATP-grasp"/>
</dbReference>
<dbReference type="Pfam" id="PF02844">
    <property type="entry name" value="GARS_N"/>
    <property type="match status" value="1"/>
</dbReference>
<feature type="domain" description="ATP-grasp" evidence="10">
    <location>
        <begin position="107"/>
        <end position="309"/>
    </location>
</feature>
<dbReference type="PROSITE" id="PS00184">
    <property type="entry name" value="GARS"/>
    <property type="match status" value="1"/>
</dbReference>
<dbReference type="Gene3D" id="3.40.50.20">
    <property type="match status" value="1"/>
</dbReference>
<evidence type="ECO:0000256" key="2">
    <source>
        <dbReference type="ARBA" id="ARBA00013255"/>
    </source>
</evidence>
<dbReference type="InterPro" id="IPR000115">
    <property type="entry name" value="PRibGlycinamide_synth"/>
</dbReference>
<dbReference type="EMBL" id="CAFBPX010000072">
    <property type="protein sequence ID" value="CAB5032906.1"/>
    <property type="molecule type" value="Genomic_DNA"/>
</dbReference>
<dbReference type="SMART" id="SM01209">
    <property type="entry name" value="GARS_A"/>
    <property type="match status" value="1"/>
</dbReference>
<dbReference type="InterPro" id="IPR016185">
    <property type="entry name" value="PreATP-grasp_dom_sf"/>
</dbReference>
<evidence type="ECO:0000256" key="5">
    <source>
        <dbReference type="ARBA" id="ARBA00022755"/>
    </source>
</evidence>
<dbReference type="SUPFAM" id="SSF52440">
    <property type="entry name" value="PreATP-grasp domain"/>
    <property type="match status" value="1"/>
</dbReference>
<dbReference type="SUPFAM" id="SSF51246">
    <property type="entry name" value="Rudiment single hybrid motif"/>
    <property type="match status" value="1"/>
</dbReference>
<dbReference type="GO" id="GO:0004637">
    <property type="term" value="F:phosphoribosylamine-glycine ligase activity"/>
    <property type="evidence" value="ECO:0007669"/>
    <property type="project" value="UniProtKB-EC"/>
</dbReference>
<dbReference type="GO" id="GO:0006189">
    <property type="term" value="P:'de novo' IMP biosynthetic process"/>
    <property type="evidence" value="ECO:0007669"/>
    <property type="project" value="UniProtKB-UniPathway"/>
</dbReference>
<dbReference type="PANTHER" id="PTHR43472">
    <property type="entry name" value="PHOSPHORIBOSYLAMINE--GLYCINE LIGASE"/>
    <property type="match status" value="1"/>
</dbReference>
<evidence type="ECO:0000256" key="1">
    <source>
        <dbReference type="ARBA" id="ARBA00005174"/>
    </source>
</evidence>
<dbReference type="Gene3D" id="3.30.470.20">
    <property type="entry name" value="ATP-grasp fold, B domain"/>
    <property type="match status" value="1"/>
</dbReference>
<dbReference type="HAMAP" id="MF_00138">
    <property type="entry name" value="GARS"/>
    <property type="match status" value="1"/>
</dbReference>
<name>A0A6J7RVZ5_9ZZZZ</name>
<dbReference type="AlphaFoldDB" id="A0A6J7RVZ5"/>
<sequence>MKILVVGSGGREHAIIRALVRSSLATELLCAPGNPGINADAECLPVAADAIDEIVALAAEREVELVVVGPEAPLVGGLVDELIAANIPVFGPVAAAARLEGSKAYAKEVMEAAGVPTGGWETVESVEDGLAAVHGYPTVIKFDGLAAGKGVVIAADEAAARAALEEFLVERRFGEGQVVVEEFLEGEELSLLALCDGERAVPMAPAQDYKRIFDGDLGPNTGGMGSYCPVPGIDAARVNELSALVHQPIVDYFAAAGTPFHGVLYAGLMMTADGPKVLEYNTRFGDPETQAVLPRLRSDLAELLLAASALGGLAAHELEWDPRWAVTVVLASAGYPDSPRLGDVISGLEKITDPLELTCAGVADGDGALVTSGGRVLNVTALGETPAAARAAAYAGVEEIEFDGKQTRSDIALRAEEAS</sequence>
<dbReference type="InterPro" id="IPR020560">
    <property type="entry name" value="PRibGlycinamide_synth_C-dom"/>
</dbReference>
<keyword evidence="3" id="KW-0436">Ligase</keyword>
<dbReference type="InterPro" id="IPR020562">
    <property type="entry name" value="PRibGlycinamide_synth_N"/>
</dbReference>
<comment type="similarity">
    <text evidence="7">Belongs to the GARS family.</text>
</comment>
<dbReference type="InterPro" id="IPR020559">
    <property type="entry name" value="PRibGlycinamide_synth_CS"/>
</dbReference>
<dbReference type="PROSITE" id="PS50975">
    <property type="entry name" value="ATP_GRASP"/>
    <property type="match status" value="1"/>
</dbReference>
<evidence type="ECO:0000256" key="4">
    <source>
        <dbReference type="ARBA" id="ARBA00022741"/>
    </source>
</evidence>
<dbReference type="Pfam" id="PF02843">
    <property type="entry name" value="GARS_C"/>
    <property type="match status" value="1"/>
</dbReference>
<dbReference type="GO" id="GO:0009113">
    <property type="term" value="P:purine nucleobase biosynthetic process"/>
    <property type="evidence" value="ECO:0007669"/>
    <property type="project" value="InterPro"/>
</dbReference>
<dbReference type="GO" id="GO:0046872">
    <property type="term" value="F:metal ion binding"/>
    <property type="evidence" value="ECO:0007669"/>
    <property type="project" value="InterPro"/>
</dbReference>
<protein>
    <recommendedName>
        <fullName evidence="2">phosphoribosylamine--glycine ligase</fullName>
        <ecNumber evidence="2">6.3.4.13</ecNumber>
    </recommendedName>
    <alternativeName>
        <fullName evidence="8">Glycinamide ribonucleotide synthetase</fullName>
    </alternativeName>
    <alternativeName>
        <fullName evidence="9">Phosphoribosylglycinamide synthetase</fullName>
    </alternativeName>
</protein>
<dbReference type="Gene3D" id="3.30.1490.20">
    <property type="entry name" value="ATP-grasp fold, A domain"/>
    <property type="match status" value="1"/>
</dbReference>
<keyword evidence="4" id="KW-0547">Nucleotide-binding</keyword>
<dbReference type="InterPro" id="IPR013815">
    <property type="entry name" value="ATP_grasp_subdomain_1"/>
</dbReference>
<dbReference type="NCBIfam" id="TIGR00877">
    <property type="entry name" value="purD"/>
    <property type="match status" value="1"/>
</dbReference>
<dbReference type="InterPro" id="IPR037123">
    <property type="entry name" value="PRibGlycinamide_synth_C_sf"/>
</dbReference>
<evidence type="ECO:0000256" key="9">
    <source>
        <dbReference type="ARBA" id="ARBA00042864"/>
    </source>
</evidence>
<keyword evidence="5" id="KW-0658">Purine biosynthesis</keyword>
<dbReference type="SMART" id="SM01210">
    <property type="entry name" value="GARS_C"/>
    <property type="match status" value="1"/>
</dbReference>
<dbReference type="EMBL" id="CAESAO010000183">
    <property type="protein sequence ID" value="CAB4347013.1"/>
    <property type="molecule type" value="Genomic_DNA"/>
</dbReference>
<dbReference type="Pfam" id="PF01071">
    <property type="entry name" value="GARS_A"/>
    <property type="match status" value="1"/>
</dbReference>
<dbReference type="SUPFAM" id="SSF56059">
    <property type="entry name" value="Glutathione synthetase ATP-binding domain-like"/>
    <property type="match status" value="1"/>
</dbReference>
<dbReference type="Gene3D" id="3.90.600.10">
    <property type="entry name" value="Phosphoribosylglycinamide synthetase, C-terminal domain"/>
    <property type="match status" value="1"/>
</dbReference>
<evidence type="ECO:0000256" key="6">
    <source>
        <dbReference type="ARBA" id="ARBA00022840"/>
    </source>
</evidence>
<proteinExistence type="inferred from homology"/>
<dbReference type="InterPro" id="IPR011054">
    <property type="entry name" value="Rudment_hybrid_motif"/>
</dbReference>
<comment type="pathway">
    <text evidence="1">Purine metabolism; IMP biosynthesis via de novo pathway; N(1)-(5-phospho-D-ribosyl)glycinamide from 5-phospho-alpha-D-ribose 1-diphosphate: step 2/2.</text>
</comment>
<reference evidence="12" key="1">
    <citation type="submission" date="2020-05" db="EMBL/GenBank/DDBJ databases">
        <authorList>
            <person name="Chiriac C."/>
            <person name="Salcher M."/>
            <person name="Ghai R."/>
            <person name="Kavagutti S V."/>
        </authorList>
    </citation>
    <scope>NUCLEOTIDE SEQUENCE</scope>
</reference>
<evidence type="ECO:0000256" key="8">
    <source>
        <dbReference type="ARBA" id="ARBA00042242"/>
    </source>
</evidence>
<evidence type="ECO:0000256" key="3">
    <source>
        <dbReference type="ARBA" id="ARBA00022598"/>
    </source>
</evidence>
<dbReference type="PANTHER" id="PTHR43472:SF1">
    <property type="entry name" value="PHOSPHORIBOSYLAMINE--GLYCINE LIGASE, CHLOROPLASTIC"/>
    <property type="match status" value="1"/>
</dbReference>
<dbReference type="EC" id="6.3.4.13" evidence="2"/>
<organism evidence="12">
    <name type="scientific">freshwater metagenome</name>
    <dbReference type="NCBI Taxonomy" id="449393"/>
    <lineage>
        <taxon>unclassified sequences</taxon>
        <taxon>metagenomes</taxon>
        <taxon>ecological metagenomes</taxon>
    </lineage>
</organism>
<dbReference type="GO" id="GO:0005524">
    <property type="term" value="F:ATP binding"/>
    <property type="evidence" value="ECO:0007669"/>
    <property type="project" value="UniProtKB-KW"/>
</dbReference>
<gene>
    <name evidence="11" type="ORF">UFOPK3522_01539</name>
    <name evidence="12" type="ORF">UFOPK4175_00532</name>
</gene>
<evidence type="ECO:0000313" key="12">
    <source>
        <dbReference type="EMBL" id="CAB5032906.1"/>
    </source>
</evidence>
<dbReference type="UniPathway" id="UPA00074">
    <property type="reaction ID" value="UER00125"/>
</dbReference>
<keyword evidence="6" id="KW-0067">ATP-binding</keyword>
<dbReference type="InterPro" id="IPR011761">
    <property type="entry name" value="ATP-grasp"/>
</dbReference>
<evidence type="ECO:0000256" key="7">
    <source>
        <dbReference type="ARBA" id="ARBA00038345"/>
    </source>
</evidence>